<dbReference type="VEuPathDB" id="FungiDB:BCV72DRAFT_227552"/>
<dbReference type="SUPFAM" id="SSF56024">
    <property type="entry name" value="Phospholipase D/nuclease"/>
    <property type="match status" value="2"/>
</dbReference>
<feature type="domain" description="PLD phosphodiesterase" evidence="11">
    <location>
        <begin position="593"/>
        <end position="620"/>
    </location>
</feature>
<dbReference type="OrthoDB" id="14911at2759"/>
<proteinExistence type="inferred from homology"/>
<dbReference type="InterPro" id="IPR036871">
    <property type="entry name" value="PX_dom_sf"/>
</dbReference>
<comment type="subcellular location">
    <subcellularLocation>
        <location evidence="8">Endomembrane system</location>
        <topology evidence="8">Lipid-anchor</topology>
    </subcellularLocation>
</comment>
<dbReference type="PROSITE" id="PS50035">
    <property type="entry name" value="PLD"/>
    <property type="match status" value="2"/>
</dbReference>
<dbReference type="InterPro" id="IPR011993">
    <property type="entry name" value="PH-like_dom_sf"/>
</dbReference>
<sequence>MSNPIADTADYFTRYNKQQQYQQQFEELPRHIPERPWTRVLDRISFLIPPAYFHGDDDSVYNDRDTFELMKSKASSEDTTLDEAYSSSAAKSIIDIKPGEEEERLPSAADLSKAMTPEKEASDYFTHPFPEQQHQHQQENRRDISDYYRAVAPPEEGRIKDKWDRTIDKLKFIANLTSHQPVVVQPILGPSHTLATYYPPAFDPVFTAFARDEYGRKLPPILLQCIYATVTDSEYVDGINQWVFRVELQYGDVKWVIRRNIADFMALHFKLKVKSNLYDYVPDPPNFPNQLSNLLDTAKSTIGLFESKQINYNRRATLTDYLRALLLRAHVTASYDICEFLELSAISIAHDMGWKGKEGYLKNRIRYVAPKCFCISRITKRWTTEWIILRDSYMAFSKDAASSEPTDVLLFDSSLRFEVLEPRVYLGNYHIKIRNQSREIEIKGTKREIDQWIESIEKVKSESPWVYHHRFASFAPIRHNAKVKWFVDAENHFNAVAEAILSAKVEIYIADWWLSPELYLRRPPEENEDFRLDRLLKRKAVEGVKIYIVVYKEMSLALTIDSVHTKQTLQNLHPNIIVQRHPDHSLGKNDTVLFWSHHEKIVVVDNRLAFIGGLDLCFGRYDTHAHSLSDFPAEGHDREVFPGQDYSNPRVKDFINVAQYDRTLVNRTTTPRMPWHDVTLGVVGPIARDISRHFIQRWNFLKTTKSMHRRAVPFLMPKGEYVAARDESKFSGTCKVQLLRSSSRWSSDIEREHSIYNAYMECITHAKHFIYIENQFFISTTTEDKLLRNKIAEALVSRIKRAHDKGEKFRVFIIMPLIPAFEGDLASSEAYSARNVMHFQYTTISRGGHSIMEKLRQYGIDPDQYINWFSLRNYAKLKVPPRTENPFDDLNRVPTNQTSSSPPRRKSYPTIDDRYSYVTEILYIHSKLMIVDDRIVLMGSANINDRSQLGNRDSEVAMLVEDTEMVQSYMNGKEYQAAKFAHTLRMQLWKEHLGLLNFERWSDLLKGTVEREVNELGISRHLTIYPSLARSHNNAEDIRQIEADEPVKMLDRASRTYSLYDTFKSHRHLKRHDAAVLDPLSDRFYTSIWMKRATTNTKVYRKLFRCVPDDTIHTYEQHRAFMPDDPGHVADPTLTEEDICQELEKIQGHIVLFPKDYLKDENLLAGSITNTVAPLVIFT</sequence>
<dbReference type="CDD" id="cd09141">
    <property type="entry name" value="PLDc_vPLD1_2_yPLD_like_2"/>
    <property type="match status" value="1"/>
</dbReference>
<protein>
    <recommendedName>
        <fullName evidence="9">Phospholipase</fullName>
        <ecNumber evidence="9">3.1.4.4</ecNumber>
    </recommendedName>
</protein>
<evidence type="ECO:0000256" key="3">
    <source>
        <dbReference type="ARBA" id="ARBA00022737"/>
    </source>
</evidence>
<evidence type="ECO:0000259" key="11">
    <source>
        <dbReference type="PROSITE" id="PS50035"/>
    </source>
</evidence>
<gene>
    <name evidence="13" type="ORF">BCV72DRAFT_227552</name>
</gene>
<evidence type="ECO:0000256" key="5">
    <source>
        <dbReference type="ARBA" id="ARBA00022963"/>
    </source>
</evidence>
<dbReference type="PIRSF" id="PIRSF009376">
    <property type="entry name" value="Phospholipase_D_euk"/>
    <property type="match status" value="1"/>
</dbReference>
<evidence type="ECO:0000256" key="1">
    <source>
        <dbReference type="ARBA" id="ARBA00000798"/>
    </source>
</evidence>
<dbReference type="GO" id="GO:0004630">
    <property type="term" value="F:phospholipase D activity"/>
    <property type="evidence" value="ECO:0007669"/>
    <property type="project" value="UniProtKB-UniRule"/>
</dbReference>
<reference evidence="13" key="1">
    <citation type="journal article" date="2016" name="Proc. Natl. Acad. Sci. U.S.A.">
        <title>Lipid metabolic changes in an early divergent fungus govern the establishment of a mutualistic symbiosis with endobacteria.</title>
        <authorList>
            <person name="Lastovetsky O.A."/>
            <person name="Gaspar M.L."/>
            <person name="Mondo S.J."/>
            <person name="LaButti K.M."/>
            <person name="Sandor L."/>
            <person name="Grigoriev I.V."/>
            <person name="Henry S.A."/>
            <person name="Pawlowska T.E."/>
        </authorList>
    </citation>
    <scope>NUCLEOTIDE SEQUENCE [LARGE SCALE GENOMIC DNA]</scope>
    <source>
        <strain evidence="13">ATCC 52814</strain>
    </source>
</reference>
<dbReference type="InterPro" id="IPR001736">
    <property type="entry name" value="PLipase_D/transphosphatidylase"/>
</dbReference>
<accession>A0A1X0R4H4</accession>
<keyword evidence="6" id="KW-0443">Lipid metabolism</keyword>
<feature type="domain" description="PX" evidence="12">
    <location>
        <begin position="222"/>
        <end position="348"/>
    </location>
</feature>
<dbReference type="InterPro" id="IPR001683">
    <property type="entry name" value="PX_dom"/>
</dbReference>
<dbReference type="PANTHER" id="PTHR18896:SF76">
    <property type="entry name" value="PHOSPHOLIPASE"/>
    <property type="match status" value="1"/>
</dbReference>
<evidence type="ECO:0000256" key="4">
    <source>
        <dbReference type="ARBA" id="ARBA00022801"/>
    </source>
</evidence>
<dbReference type="GO" id="GO:0006654">
    <property type="term" value="P:phosphatidic acid biosynthetic process"/>
    <property type="evidence" value="ECO:0007669"/>
    <property type="project" value="InterPro"/>
</dbReference>
<dbReference type="EMBL" id="KV921913">
    <property type="protein sequence ID" value="ORE06925.1"/>
    <property type="molecule type" value="Genomic_DNA"/>
</dbReference>
<evidence type="ECO:0000256" key="7">
    <source>
        <dbReference type="ARBA" id="ARBA00023288"/>
    </source>
</evidence>
<dbReference type="InterPro" id="IPR025202">
    <property type="entry name" value="PLD-like_dom"/>
</dbReference>
<dbReference type="SUPFAM" id="SSF50729">
    <property type="entry name" value="PH domain-like"/>
    <property type="match status" value="1"/>
</dbReference>
<dbReference type="GO" id="GO:0012505">
    <property type="term" value="C:endomembrane system"/>
    <property type="evidence" value="ECO:0007669"/>
    <property type="project" value="UniProtKB-SubCell"/>
</dbReference>
<dbReference type="Gene3D" id="3.30.1520.10">
    <property type="entry name" value="Phox-like domain"/>
    <property type="match status" value="1"/>
</dbReference>
<dbReference type="CDD" id="cd09138">
    <property type="entry name" value="PLDc_vPLD1_2_yPLD_like_1"/>
    <property type="match status" value="1"/>
</dbReference>
<dbReference type="GO" id="GO:0035091">
    <property type="term" value="F:phosphatidylinositol binding"/>
    <property type="evidence" value="ECO:0007669"/>
    <property type="project" value="InterPro"/>
</dbReference>
<organism evidence="13">
    <name type="scientific">Rhizopus microsporus var. microsporus</name>
    <dbReference type="NCBI Taxonomy" id="86635"/>
    <lineage>
        <taxon>Eukaryota</taxon>
        <taxon>Fungi</taxon>
        <taxon>Fungi incertae sedis</taxon>
        <taxon>Mucoromycota</taxon>
        <taxon>Mucoromycotina</taxon>
        <taxon>Mucoromycetes</taxon>
        <taxon>Mucorales</taxon>
        <taxon>Mucorineae</taxon>
        <taxon>Rhizopodaceae</taxon>
        <taxon>Rhizopus</taxon>
    </lineage>
</organism>
<keyword evidence="5 9" id="KW-0442">Lipid degradation</keyword>
<feature type="region of interest" description="Disordered" evidence="10">
    <location>
        <begin position="885"/>
        <end position="907"/>
    </location>
</feature>
<dbReference type="GO" id="GO:0009395">
    <property type="term" value="P:phospholipid catabolic process"/>
    <property type="evidence" value="ECO:0007669"/>
    <property type="project" value="TreeGrafter"/>
</dbReference>
<name>A0A1X0R4H4_RHIZD</name>
<comment type="similarity">
    <text evidence="2 9">Belongs to the phospholipase D family.</text>
</comment>
<feature type="compositionally biased region" description="Polar residues" evidence="10">
    <location>
        <begin position="893"/>
        <end position="902"/>
    </location>
</feature>
<dbReference type="Gene3D" id="2.30.29.30">
    <property type="entry name" value="Pleckstrin-homology domain (PH domain)/Phosphotyrosine-binding domain (PTB)"/>
    <property type="match status" value="1"/>
</dbReference>
<keyword evidence="4 9" id="KW-0378">Hydrolase</keyword>
<evidence type="ECO:0000313" key="13">
    <source>
        <dbReference type="EMBL" id="ORE06925.1"/>
    </source>
</evidence>
<evidence type="ECO:0000259" key="12">
    <source>
        <dbReference type="PROSITE" id="PS50195"/>
    </source>
</evidence>
<evidence type="ECO:0000256" key="8">
    <source>
        <dbReference type="ARBA" id="ARBA00037868"/>
    </source>
</evidence>
<dbReference type="PROSITE" id="PS50195">
    <property type="entry name" value="PX"/>
    <property type="match status" value="1"/>
</dbReference>
<dbReference type="Pfam" id="PF00614">
    <property type="entry name" value="PLDc"/>
    <property type="match status" value="1"/>
</dbReference>
<comment type="catalytic activity">
    <reaction evidence="1 9">
        <text>a 1,2-diacyl-sn-glycero-3-phosphocholine + H2O = a 1,2-diacyl-sn-glycero-3-phosphate + choline + H(+)</text>
        <dbReference type="Rhea" id="RHEA:14445"/>
        <dbReference type="ChEBI" id="CHEBI:15354"/>
        <dbReference type="ChEBI" id="CHEBI:15377"/>
        <dbReference type="ChEBI" id="CHEBI:15378"/>
        <dbReference type="ChEBI" id="CHEBI:57643"/>
        <dbReference type="ChEBI" id="CHEBI:58608"/>
        <dbReference type="EC" id="3.1.4.4"/>
    </reaction>
</comment>
<dbReference type="InterPro" id="IPR015679">
    <property type="entry name" value="PLipase_D_fam"/>
</dbReference>
<evidence type="ECO:0000256" key="9">
    <source>
        <dbReference type="PIRNR" id="PIRNR009376"/>
    </source>
</evidence>
<dbReference type="Gene3D" id="3.30.870.10">
    <property type="entry name" value="Endonuclease Chain A"/>
    <property type="match status" value="2"/>
</dbReference>
<dbReference type="PANTHER" id="PTHR18896">
    <property type="entry name" value="PHOSPHOLIPASE D"/>
    <property type="match status" value="1"/>
</dbReference>
<dbReference type="CDD" id="cd01254">
    <property type="entry name" value="PH_PLD"/>
    <property type="match status" value="1"/>
</dbReference>
<dbReference type="AlphaFoldDB" id="A0A1X0R4H4"/>
<dbReference type="InterPro" id="IPR016555">
    <property type="entry name" value="PLipase_D_euk"/>
</dbReference>
<dbReference type="EC" id="3.1.4.4" evidence="9"/>
<dbReference type="Pfam" id="PF13091">
    <property type="entry name" value="PLDc_2"/>
    <property type="match status" value="1"/>
</dbReference>
<feature type="domain" description="PLD phosphodiesterase" evidence="11">
    <location>
        <begin position="920"/>
        <end position="947"/>
    </location>
</feature>
<dbReference type="GO" id="GO:0035556">
    <property type="term" value="P:intracellular signal transduction"/>
    <property type="evidence" value="ECO:0007669"/>
    <property type="project" value="InterPro"/>
</dbReference>
<keyword evidence="3" id="KW-0677">Repeat</keyword>
<dbReference type="Pfam" id="PF00787">
    <property type="entry name" value="PX"/>
    <property type="match status" value="1"/>
</dbReference>
<evidence type="ECO:0000256" key="6">
    <source>
        <dbReference type="ARBA" id="ARBA00023098"/>
    </source>
</evidence>
<evidence type="ECO:0000256" key="2">
    <source>
        <dbReference type="ARBA" id="ARBA00008664"/>
    </source>
</evidence>
<dbReference type="SMART" id="SM00155">
    <property type="entry name" value="PLDc"/>
    <property type="match status" value="2"/>
</dbReference>
<dbReference type="SUPFAM" id="SSF64268">
    <property type="entry name" value="PX domain"/>
    <property type="match status" value="1"/>
</dbReference>
<keyword evidence="7" id="KW-0449">Lipoprotein</keyword>
<evidence type="ECO:0000256" key="10">
    <source>
        <dbReference type="SAM" id="MobiDB-lite"/>
    </source>
</evidence>
<dbReference type="Proteomes" id="UP000242414">
    <property type="component" value="Unassembled WGS sequence"/>
</dbReference>